<feature type="compositionally biased region" description="Gly residues" evidence="1">
    <location>
        <begin position="365"/>
        <end position="377"/>
    </location>
</feature>
<keyword evidence="2" id="KW-1133">Transmembrane helix</keyword>
<evidence type="ECO:0000256" key="1">
    <source>
        <dbReference type="SAM" id="MobiDB-lite"/>
    </source>
</evidence>
<dbReference type="EMBL" id="JAULSN010000007">
    <property type="protein sequence ID" value="KAK3367329.1"/>
    <property type="molecule type" value="Genomic_DNA"/>
</dbReference>
<dbReference type="AlphaFoldDB" id="A0AAE0JZN4"/>
<proteinExistence type="predicted"/>
<keyword evidence="6" id="KW-1185">Reference proteome</keyword>
<dbReference type="PROSITE" id="PS50213">
    <property type="entry name" value="FAS1"/>
    <property type="match status" value="2"/>
</dbReference>
<dbReference type="GO" id="GO:0016236">
    <property type="term" value="P:macroautophagy"/>
    <property type="evidence" value="ECO:0007669"/>
    <property type="project" value="TreeGrafter"/>
</dbReference>
<protein>
    <submittedName>
        <fullName evidence="5">Fasciclin domain-containing protein</fullName>
    </submittedName>
</protein>
<accession>A0AAE0JZN4</accession>
<feature type="compositionally biased region" description="Low complexity" evidence="1">
    <location>
        <begin position="378"/>
        <end position="390"/>
    </location>
</feature>
<dbReference type="SUPFAM" id="SSF82153">
    <property type="entry name" value="FAS1 domain"/>
    <property type="match status" value="2"/>
</dbReference>
<dbReference type="Gene3D" id="2.30.180.10">
    <property type="entry name" value="FAS1 domain"/>
    <property type="match status" value="2"/>
</dbReference>
<evidence type="ECO:0000256" key="3">
    <source>
        <dbReference type="SAM" id="SignalP"/>
    </source>
</evidence>
<evidence type="ECO:0000256" key="2">
    <source>
        <dbReference type="SAM" id="Phobius"/>
    </source>
</evidence>
<sequence>MLGASASGLLASALLASLAALPLSSAWQLRRVAKPQDLGTVLSSHKNISTYYGLVKQYPDILLQLPNYAGVTLVAPNNNAFTKYELWDPNNKTMVTNFLLYHIMQGTVSTAAVPQGVSTFVSSLLTDPAYTNVTGGQKVIIDKQPDNTVVFTSGIGSRATVVEPDIPFTGGLLHIVETLMVPPARLETTTRDYYKDLQSFLGALYAAGLVSEFADQSNVTILAPREAAFQRVAPALAALSKADLANVLRYHLLPGAVRPSVTFANATHLSTAADGGQKVNLRRAGNNLYFDRAQLLQPDILIANGVVHIIADVLNPNATGTPPDPALGTQTPAYSPASTTDTGLPFVTALPCTTDCPVSTTAITGGGSAGGGGGNGTGPNATGAGASTTTDVSSRSSKALAAAPRCTGAVAGVGAAGLLGLAGMGLVGLV</sequence>
<keyword evidence="3" id="KW-0732">Signal</keyword>
<name>A0AAE0JZN4_9PEZI</name>
<feature type="signal peptide" evidence="3">
    <location>
        <begin position="1"/>
        <end position="26"/>
    </location>
</feature>
<reference evidence="5" key="1">
    <citation type="journal article" date="2023" name="Mol. Phylogenet. Evol.">
        <title>Genome-scale phylogeny and comparative genomics of the fungal order Sordariales.</title>
        <authorList>
            <person name="Hensen N."/>
            <person name="Bonometti L."/>
            <person name="Westerberg I."/>
            <person name="Brannstrom I.O."/>
            <person name="Guillou S."/>
            <person name="Cros-Aarteil S."/>
            <person name="Calhoun S."/>
            <person name="Haridas S."/>
            <person name="Kuo A."/>
            <person name="Mondo S."/>
            <person name="Pangilinan J."/>
            <person name="Riley R."/>
            <person name="LaButti K."/>
            <person name="Andreopoulos B."/>
            <person name="Lipzen A."/>
            <person name="Chen C."/>
            <person name="Yan M."/>
            <person name="Daum C."/>
            <person name="Ng V."/>
            <person name="Clum A."/>
            <person name="Steindorff A."/>
            <person name="Ohm R.A."/>
            <person name="Martin F."/>
            <person name="Silar P."/>
            <person name="Natvig D.O."/>
            <person name="Lalanne C."/>
            <person name="Gautier V."/>
            <person name="Ament-Velasquez S.L."/>
            <person name="Kruys A."/>
            <person name="Hutchinson M.I."/>
            <person name="Powell A.J."/>
            <person name="Barry K."/>
            <person name="Miller A.N."/>
            <person name="Grigoriev I.V."/>
            <person name="Debuchy R."/>
            <person name="Gladieux P."/>
            <person name="Hiltunen Thoren M."/>
            <person name="Johannesson H."/>
        </authorList>
    </citation>
    <scope>NUCLEOTIDE SEQUENCE</scope>
    <source>
        <strain evidence="5">CBS 958.72</strain>
    </source>
</reference>
<dbReference type="SMART" id="SM00554">
    <property type="entry name" value="FAS1"/>
    <property type="match status" value="2"/>
</dbReference>
<dbReference type="PANTHER" id="PTHR10900">
    <property type="entry name" value="PERIOSTIN-RELATED"/>
    <property type="match status" value="1"/>
</dbReference>
<feature type="transmembrane region" description="Helical" evidence="2">
    <location>
        <begin position="408"/>
        <end position="429"/>
    </location>
</feature>
<comment type="caution">
    <text evidence="5">The sequence shown here is derived from an EMBL/GenBank/DDBJ whole genome shotgun (WGS) entry which is preliminary data.</text>
</comment>
<feature type="domain" description="FAS1" evidence="4">
    <location>
        <begin position="184"/>
        <end position="314"/>
    </location>
</feature>
<feature type="chain" id="PRO_5042217393" evidence="3">
    <location>
        <begin position="27"/>
        <end position="430"/>
    </location>
</feature>
<keyword evidence="2" id="KW-0812">Transmembrane</keyword>
<feature type="domain" description="FAS1" evidence="4">
    <location>
        <begin position="35"/>
        <end position="180"/>
    </location>
</feature>
<feature type="region of interest" description="Disordered" evidence="1">
    <location>
        <begin position="365"/>
        <end position="391"/>
    </location>
</feature>
<dbReference type="InterPro" id="IPR036378">
    <property type="entry name" value="FAS1_dom_sf"/>
</dbReference>
<dbReference type="InterPro" id="IPR000782">
    <property type="entry name" value="FAS1_domain"/>
</dbReference>
<evidence type="ECO:0000259" key="4">
    <source>
        <dbReference type="PROSITE" id="PS50213"/>
    </source>
</evidence>
<keyword evidence="2" id="KW-0472">Membrane</keyword>
<organism evidence="5 6">
    <name type="scientific">Lasiosphaeria ovina</name>
    <dbReference type="NCBI Taxonomy" id="92902"/>
    <lineage>
        <taxon>Eukaryota</taxon>
        <taxon>Fungi</taxon>
        <taxon>Dikarya</taxon>
        <taxon>Ascomycota</taxon>
        <taxon>Pezizomycotina</taxon>
        <taxon>Sordariomycetes</taxon>
        <taxon>Sordariomycetidae</taxon>
        <taxon>Sordariales</taxon>
        <taxon>Lasiosphaeriaceae</taxon>
        <taxon>Lasiosphaeria</taxon>
    </lineage>
</organism>
<dbReference type="InterPro" id="IPR050904">
    <property type="entry name" value="Adhesion/Biosynth-related"/>
</dbReference>
<dbReference type="Pfam" id="PF02469">
    <property type="entry name" value="Fasciclin"/>
    <property type="match status" value="2"/>
</dbReference>
<gene>
    <name evidence="5" type="ORF">B0T24DRAFT_388275</name>
</gene>
<dbReference type="GO" id="GO:0000329">
    <property type="term" value="C:fungal-type vacuole membrane"/>
    <property type="evidence" value="ECO:0007669"/>
    <property type="project" value="TreeGrafter"/>
</dbReference>
<dbReference type="Proteomes" id="UP001287356">
    <property type="component" value="Unassembled WGS sequence"/>
</dbReference>
<evidence type="ECO:0000313" key="5">
    <source>
        <dbReference type="EMBL" id="KAK3367329.1"/>
    </source>
</evidence>
<reference evidence="5" key="2">
    <citation type="submission" date="2023-06" db="EMBL/GenBank/DDBJ databases">
        <authorList>
            <consortium name="Lawrence Berkeley National Laboratory"/>
            <person name="Haridas S."/>
            <person name="Hensen N."/>
            <person name="Bonometti L."/>
            <person name="Westerberg I."/>
            <person name="Brannstrom I.O."/>
            <person name="Guillou S."/>
            <person name="Cros-Aarteil S."/>
            <person name="Calhoun S."/>
            <person name="Kuo A."/>
            <person name="Mondo S."/>
            <person name="Pangilinan J."/>
            <person name="Riley R."/>
            <person name="Labutti K."/>
            <person name="Andreopoulos B."/>
            <person name="Lipzen A."/>
            <person name="Chen C."/>
            <person name="Yanf M."/>
            <person name="Daum C."/>
            <person name="Ng V."/>
            <person name="Clum A."/>
            <person name="Steindorff A."/>
            <person name="Ohm R."/>
            <person name="Martin F."/>
            <person name="Silar P."/>
            <person name="Natvig D."/>
            <person name="Lalanne C."/>
            <person name="Gautier V."/>
            <person name="Ament-Velasquez S.L."/>
            <person name="Kruys A."/>
            <person name="Hutchinson M.I."/>
            <person name="Powell A.J."/>
            <person name="Barry K."/>
            <person name="Miller A.N."/>
            <person name="Grigoriev I.V."/>
            <person name="Debuchy R."/>
            <person name="Gladieux P."/>
            <person name="Thoren M.H."/>
            <person name="Johannesson H."/>
        </authorList>
    </citation>
    <scope>NUCLEOTIDE SEQUENCE</scope>
    <source>
        <strain evidence="5">CBS 958.72</strain>
    </source>
</reference>
<dbReference type="PANTHER" id="PTHR10900:SF77">
    <property type="entry name" value="FI19380P1"/>
    <property type="match status" value="1"/>
</dbReference>
<evidence type="ECO:0000313" key="6">
    <source>
        <dbReference type="Proteomes" id="UP001287356"/>
    </source>
</evidence>